<dbReference type="InterPro" id="IPR013525">
    <property type="entry name" value="ABC2_TM"/>
</dbReference>
<evidence type="ECO:0000256" key="6">
    <source>
        <dbReference type="RuleBase" id="RU361157"/>
    </source>
</evidence>
<keyword evidence="5" id="KW-0046">Antibiotic resistance</keyword>
<feature type="transmembrane region" description="Helical" evidence="6">
    <location>
        <begin position="50"/>
        <end position="74"/>
    </location>
</feature>
<name>A0A413RNS2_9CELL</name>
<comment type="subcellular location">
    <subcellularLocation>
        <location evidence="6">Cell membrane</location>
        <topology evidence="6">Multi-pass membrane protein</topology>
    </subcellularLocation>
    <subcellularLocation>
        <location evidence="1">Membrane</location>
        <topology evidence="1">Multi-pass membrane protein</topology>
    </subcellularLocation>
</comment>
<dbReference type="GO" id="GO:0140359">
    <property type="term" value="F:ABC-type transporter activity"/>
    <property type="evidence" value="ECO:0007669"/>
    <property type="project" value="InterPro"/>
</dbReference>
<keyword evidence="3 6" id="KW-1133">Transmembrane helix</keyword>
<dbReference type="EMBL" id="QWKP01000152">
    <property type="protein sequence ID" value="RHA43607.1"/>
    <property type="molecule type" value="Genomic_DNA"/>
</dbReference>
<comment type="caution">
    <text evidence="8">The sequence shown here is derived from an EMBL/GenBank/DDBJ whole genome shotgun (WGS) entry which is preliminary data.</text>
</comment>
<feature type="transmembrane region" description="Helical" evidence="6">
    <location>
        <begin position="251"/>
        <end position="270"/>
    </location>
</feature>
<evidence type="ECO:0000313" key="9">
    <source>
        <dbReference type="Proteomes" id="UP000283374"/>
    </source>
</evidence>
<dbReference type="InterPro" id="IPR000412">
    <property type="entry name" value="ABC_2_transport"/>
</dbReference>
<protein>
    <recommendedName>
        <fullName evidence="6">Transport permease protein</fullName>
    </recommendedName>
</protein>
<evidence type="ECO:0000256" key="3">
    <source>
        <dbReference type="ARBA" id="ARBA00022989"/>
    </source>
</evidence>
<gene>
    <name evidence="8" type="ORF">D1825_05485</name>
</gene>
<evidence type="ECO:0000256" key="5">
    <source>
        <dbReference type="ARBA" id="ARBA00023251"/>
    </source>
</evidence>
<dbReference type="RefSeq" id="WP_118766440.1">
    <property type="nucleotide sequence ID" value="NZ_QWKP01000152.1"/>
</dbReference>
<proteinExistence type="inferred from homology"/>
<keyword evidence="9" id="KW-1185">Reference proteome</keyword>
<evidence type="ECO:0000313" key="8">
    <source>
        <dbReference type="EMBL" id="RHA43607.1"/>
    </source>
</evidence>
<dbReference type="PROSITE" id="PS51012">
    <property type="entry name" value="ABC_TM2"/>
    <property type="match status" value="1"/>
</dbReference>
<dbReference type="OrthoDB" id="670210at2"/>
<feature type="domain" description="ABC transmembrane type-2" evidence="7">
    <location>
        <begin position="49"/>
        <end position="276"/>
    </location>
</feature>
<accession>A0A413RNS2</accession>
<evidence type="ECO:0000259" key="7">
    <source>
        <dbReference type="PROSITE" id="PS51012"/>
    </source>
</evidence>
<dbReference type="PANTHER" id="PTHR43229:SF2">
    <property type="entry name" value="NODULATION PROTEIN J"/>
    <property type="match status" value="1"/>
</dbReference>
<feature type="transmembrane region" description="Helical" evidence="6">
    <location>
        <begin position="197"/>
        <end position="222"/>
    </location>
</feature>
<dbReference type="Proteomes" id="UP000283374">
    <property type="component" value="Unassembled WGS sequence"/>
</dbReference>
<evidence type="ECO:0000256" key="2">
    <source>
        <dbReference type="ARBA" id="ARBA00022692"/>
    </source>
</evidence>
<evidence type="ECO:0000256" key="1">
    <source>
        <dbReference type="ARBA" id="ARBA00004141"/>
    </source>
</evidence>
<organism evidence="8 9">
    <name type="scientific">Cellulomonas rhizosphaerae</name>
    <dbReference type="NCBI Taxonomy" id="2293719"/>
    <lineage>
        <taxon>Bacteria</taxon>
        <taxon>Bacillati</taxon>
        <taxon>Actinomycetota</taxon>
        <taxon>Actinomycetes</taxon>
        <taxon>Micrococcales</taxon>
        <taxon>Cellulomonadaceae</taxon>
        <taxon>Cellulomonas</taxon>
    </lineage>
</organism>
<feature type="transmembrane region" description="Helical" evidence="6">
    <location>
        <begin position="80"/>
        <end position="104"/>
    </location>
</feature>
<feature type="transmembrane region" description="Helical" evidence="6">
    <location>
        <begin position="160"/>
        <end position="185"/>
    </location>
</feature>
<keyword evidence="4 6" id="KW-0472">Membrane</keyword>
<keyword evidence="2 6" id="KW-0812">Transmembrane</keyword>
<dbReference type="GO" id="GO:0043190">
    <property type="term" value="C:ATP-binding cassette (ABC) transporter complex"/>
    <property type="evidence" value="ECO:0007669"/>
    <property type="project" value="InterPro"/>
</dbReference>
<dbReference type="InterPro" id="IPR051784">
    <property type="entry name" value="Nod_factor_ABC_transporter"/>
</dbReference>
<keyword evidence="6" id="KW-1003">Cell membrane</keyword>
<dbReference type="InterPro" id="IPR047817">
    <property type="entry name" value="ABC2_TM_bact-type"/>
</dbReference>
<dbReference type="Pfam" id="PF01061">
    <property type="entry name" value="ABC2_membrane"/>
    <property type="match status" value="1"/>
</dbReference>
<keyword evidence="6" id="KW-0813">Transport</keyword>
<dbReference type="AlphaFoldDB" id="A0A413RNS2"/>
<comment type="similarity">
    <text evidence="6">Belongs to the ABC-2 integral membrane protein family.</text>
</comment>
<dbReference type="GO" id="GO:0046677">
    <property type="term" value="P:response to antibiotic"/>
    <property type="evidence" value="ECO:0007669"/>
    <property type="project" value="UniProtKB-KW"/>
</dbReference>
<evidence type="ECO:0000256" key="4">
    <source>
        <dbReference type="ARBA" id="ARBA00023136"/>
    </source>
</evidence>
<dbReference type="PIRSF" id="PIRSF006648">
    <property type="entry name" value="DrrB"/>
    <property type="match status" value="1"/>
</dbReference>
<dbReference type="PANTHER" id="PTHR43229">
    <property type="entry name" value="NODULATION PROTEIN J"/>
    <property type="match status" value="1"/>
</dbReference>
<sequence length="277" mass="29654">MTTATLTPQAPRTSVVPKAAEVARKPLPLVRHSLALAKRSLIKTWRTPEALIDVTLQPAIFLTIFVYIFGGAVAGSTSDYLLFLLPGILAQTIATGAIAIGVNLNTDLEKGIFDRFRSLPVPRSAPLLGAVLGDVVRYVIVIISTMGVGYAMGFRIQGSLLAAVGGCLLAILFALSLSWVSVFVGMKVRTSGAVQGIMFLIIMPLSFASTTFVAGATLPGWMQGFVKVNPLTHLVDSMRALFLGQPVGSHVWWTLAWCVGLVAVFMPLALRAYRKKV</sequence>
<feature type="transmembrane region" description="Helical" evidence="6">
    <location>
        <begin position="125"/>
        <end position="148"/>
    </location>
</feature>
<reference evidence="8 9" key="1">
    <citation type="submission" date="2018-08" db="EMBL/GenBank/DDBJ databases">
        <title>Cellulomonas rhizosphaerae sp. nov., a novel actinomycete isolated from soil.</title>
        <authorList>
            <person name="Tian Y."/>
        </authorList>
    </citation>
    <scope>NUCLEOTIDE SEQUENCE [LARGE SCALE GENOMIC DNA]</scope>
    <source>
        <strain evidence="8 9">NEAU-TCZ24</strain>
    </source>
</reference>